<dbReference type="AlphaFoldDB" id="A0A364KQ59"/>
<dbReference type="Gene3D" id="1.25.40.10">
    <property type="entry name" value="Tetratricopeptide repeat domain"/>
    <property type="match status" value="2"/>
</dbReference>
<dbReference type="Proteomes" id="UP000249363">
    <property type="component" value="Unassembled WGS sequence"/>
</dbReference>
<dbReference type="OrthoDB" id="1914839at2759"/>
<feature type="region of interest" description="Disordered" evidence="2">
    <location>
        <begin position="354"/>
        <end position="403"/>
    </location>
</feature>
<reference evidence="3 4" key="1">
    <citation type="journal article" date="2017" name="Biotechnol. Biofuels">
        <title>Differential beta-glucosidase expression as a function of carbon source availability in Talaromyces amestolkiae: a genomic and proteomic approach.</title>
        <authorList>
            <person name="de Eugenio L.I."/>
            <person name="Mendez-Liter J.A."/>
            <person name="Nieto-Dominguez M."/>
            <person name="Alonso L."/>
            <person name="Gil-Munoz J."/>
            <person name="Barriuso J."/>
            <person name="Prieto A."/>
            <person name="Martinez M.J."/>
        </authorList>
    </citation>
    <scope>NUCLEOTIDE SEQUENCE [LARGE SCALE GENOMIC DNA]</scope>
    <source>
        <strain evidence="3 4">CIB</strain>
    </source>
</reference>
<dbReference type="CDD" id="cd24142">
    <property type="entry name" value="ACL4-like"/>
    <property type="match status" value="1"/>
</dbReference>
<dbReference type="GeneID" id="63790898"/>
<accession>A0A364KQ59</accession>
<dbReference type="RefSeq" id="XP_040730186.1">
    <property type="nucleotide sequence ID" value="XM_040873744.1"/>
</dbReference>
<dbReference type="InterPro" id="IPR019734">
    <property type="entry name" value="TPR_rpt"/>
</dbReference>
<dbReference type="InterPro" id="IPR011990">
    <property type="entry name" value="TPR-like_helical_dom_sf"/>
</dbReference>
<dbReference type="STRING" id="1196081.A0A364KQ59"/>
<name>A0A364KQ59_TALAM</name>
<feature type="compositionally biased region" description="Acidic residues" evidence="2">
    <location>
        <begin position="360"/>
        <end position="370"/>
    </location>
</feature>
<feature type="compositionally biased region" description="Basic residues" evidence="2">
    <location>
        <begin position="1"/>
        <end position="12"/>
    </location>
</feature>
<gene>
    <name evidence="3" type="ORF">BHQ10_001681</name>
</gene>
<dbReference type="EMBL" id="MIKG01000002">
    <property type="protein sequence ID" value="RAO65669.1"/>
    <property type="molecule type" value="Genomic_DNA"/>
</dbReference>
<dbReference type="SUPFAM" id="SSF48452">
    <property type="entry name" value="TPR-like"/>
    <property type="match status" value="1"/>
</dbReference>
<evidence type="ECO:0000256" key="2">
    <source>
        <dbReference type="SAM" id="MobiDB-lite"/>
    </source>
</evidence>
<feature type="region of interest" description="Disordered" evidence="2">
    <location>
        <begin position="1"/>
        <end position="28"/>
    </location>
</feature>
<dbReference type="PROSITE" id="PS50005">
    <property type="entry name" value="TPR"/>
    <property type="match status" value="1"/>
</dbReference>
<evidence type="ECO:0000313" key="3">
    <source>
        <dbReference type="EMBL" id="RAO65669.1"/>
    </source>
</evidence>
<evidence type="ECO:0000313" key="4">
    <source>
        <dbReference type="Proteomes" id="UP000249363"/>
    </source>
</evidence>
<evidence type="ECO:0000256" key="1">
    <source>
        <dbReference type="PROSITE-ProRule" id="PRU00339"/>
    </source>
</evidence>
<proteinExistence type="predicted"/>
<feature type="repeat" description="TPR" evidence="1">
    <location>
        <begin position="75"/>
        <end position="108"/>
    </location>
</feature>
<organism evidence="3 4">
    <name type="scientific">Talaromyces amestolkiae</name>
    <dbReference type="NCBI Taxonomy" id="1196081"/>
    <lineage>
        <taxon>Eukaryota</taxon>
        <taxon>Fungi</taxon>
        <taxon>Dikarya</taxon>
        <taxon>Ascomycota</taxon>
        <taxon>Pezizomycotina</taxon>
        <taxon>Eurotiomycetes</taxon>
        <taxon>Eurotiomycetidae</taxon>
        <taxon>Eurotiales</taxon>
        <taxon>Trichocomaceae</taxon>
        <taxon>Talaromyces</taxon>
        <taxon>Talaromyces sect. Talaromyces</taxon>
    </lineage>
</organism>
<comment type="caution">
    <text evidence="3">The sequence shown here is derived from an EMBL/GenBank/DDBJ whole genome shotgun (WGS) entry which is preliminary data.</text>
</comment>
<protein>
    <submittedName>
        <fullName evidence="3">Uncharacterized protein</fullName>
    </submittedName>
</protein>
<dbReference type="Pfam" id="PF13181">
    <property type="entry name" value="TPR_8"/>
    <property type="match status" value="1"/>
</dbReference>
<sequence>MGNSRTKNKKNSAKSEKSVLHSVGSTVSKRKMADSSTELLEKATILLQTGQAEAALPLAQRVIEISDENSPKDTLLAINLIAEIYVELGEIDAARESFLHAVQLDPEGIIPESQGGGAEKFLWLAQLSEQGGADSVAWYEKGVSALRHIIQTLEHNGGTDTPLVLEEKRKKLAVALCGVVELYMTDLSWEDDAETRCETLITEALLVAPDQPDCLQTLASVRISQTRIDDARAALSRSLELWQDLPPEDPKIPDFPSRISLSRLLMEVQMEVEALQVLERLILEDDESIEAWYLGGWCLYLLAEKEKEESSEEKRHESMVASRGWLKQSLKLYQKLEYEDERLRDHALELVQELNKELGDDMDDDSDDDGPVFPGAEGEDEEWDGEIEAESDDDDEDHEMEDS</sequence>
<dbReference type="SMART" id="SM00028">
    <property type="entry name" value="TPR"/>
    <property type="match status" value="3"/>
</dbReference>
<keyword evidence="4" id="KW-1185">Reference proteome</keyword>
<keyword evidence="1" id="KW-0802">TPR repeat</keyword>
<feature type="compositionally biased region" description="Acidic residues" evidence="2">
    <location>
        <begin position="377"/>
        <end position="403"/>
    </location>
</feature>